<keyword evidence="3" id="KW-1185">Reference proteome</keyword>
<evidence type="ECO:0000313" key="2">
    <source>
        <dbReference type="EMBL" id="RYO90589.1"/>
    </source>
</evidence>
<accession>A0A4Q4SXJ1</accession>
<dbReference type="PANTHER" id="PTHR35179:SF2">
    <property type="entry name" value="START DOMAIN-CONTAINING PROTEIN"/>
    <property type="match status" value="1"/>
</dbReference>
<dbReference type="OrthoDB" id="5393654at2759"/>
<evidence type="ECO:0008006" key="4">
    <source>
        <dbReference type="Google" id="ProtNLM"/>
    </source>
</evidence>
<feature type="compositionally biased region" description="Polar residues" evidence="1">
    <location>
        <begin position="13"/>
        <end position="26"/>
    </location>
</feature>
<organism evidence="2 3">
    <name type="scientific">Monosporascus ibericus</name>
    <dbReference type="NCBI Taxonomy" id="155417"/>
    <lineage>
        <taxon>Eukaryota</taxon>
        <taxon>Fungi</taxon>
        <taxon>Dikarya</taxon>
        <taxon>Ascomycota</taxon>
        <taxon>Pezizomycotina</taxon>
        <taxon>Sordariomycetes</taxon>
        <taxon>Xylariomycetidae</taxon>
        <taxon>Xylariales</taxon>
        <taxon>Xylariales incertae sedis</taxon>
        <taxon>Monosporascus</taxon>
    </lineage>
</organism>
<dbReference type="AlphaFoldDB" id="A0A4Q4SXJ1"/>
<evidence type="ECO:0000256" key="1">
    <source>
        <dbReference type="SAM" id="MobiDB-lite"/>
    </source>
</evidence>
<sequence length="454" mass="51028">MYDRRRTNRSHQKAGTNWQKPVQPSTTPAPPFGALIEELRADYLSTTAVSYEDKAAISEFSVVTSYSWLDSRESAILVPGRPPRWTPLQKPYRLPEDRGEYFRDKNAARYPRHPMEPAIVAGLDASPELGRQQKVDVVACSSTLGNLLRFVRGQDKSFRMVVEKVEGTVFFIRRENSPTELIPDVRGFGHTFPENYTTWDPDVKGSTCHQRLLRYSFGGLQFLVRFGADGYMEDTDRASTKSSAPTRGKAPVLVSELAASLDDSQISPKVSASKAGVTIQAGGSLVDQSRIFDLKTRSFRKKEQDTIGEELPRLWVAQIPKFVLAYHADGVFNDIHVLDVHEHVQEWEQKNKTVLSKLAALIHRITSLLDAGSSQKLELYHRETGVLEVRKALPDVADALSPEVKAKWTARIEDTDEALERLGDDDITQWKEEPEDDYTACSNSCGYCGRCIYS</sequence>
<reference evidence="2 3" key="1">
    <citation type="submission" date="2018-06" db="EMBL/GenBank/DDBJ databases">
        <title>Complete Genomes of Monosporascus.</title>
        <authorList>
            <person name="Robinson A.J."/>
            <person name="Natvig D.O."/>
        </authorList>
    </citation>
    <scope>NUCLEOTIDE SEQUENCE [LARGE SCALE GENOMIC DNA]</scope>
    <source>
        <strain evidence="2 3">CBS 110550</strain>
    </source>
</reference>
<gene>
    <name evidence="2" type="ORF">DL764_008429</name>
</gene>
<name>A0A4Q4SXJ1_9PEZI</name>
<evidence type="ECO:0000313" key="3">
    <source>
        <dbReference type="Proteomes" id="UP000293360"/>
    </source>
</evidence>
<feature type="compositionally biased region" description="Basic residues" evidence="1">
    <location>
        <begin position="1"/>
        <end position="12"/>
    </location>
</feature>
<dbReference type="PANTHER" id="PTHR35179">
    <property type="entry name" value="PROTEIN CBG02620"/>
    <property type="match status" value="1"/>
</dbReference>
<proteinExistence type="predicted"/>
<dbReference type="EMBL" id="QJNU01000656">
    <property type="protein sequence ID" value="RYO90589.1"/>
    <property type="molecule type" value="Genomic_DNA"/>
</dbReference>
<dbReference type="STRING" id="155417.A0A4Q4SXJ1"/>
<comment type="caution">
    <text evidence="2">The sequence shown here is derived from an EMBL/GenBank/DDBJ whole genome shotgun (WGS) entry which is preliminary data.</text>
</comment>
<feature type="region of interest" description="Disordered" evidence="1">
    <location>
        <begin position="1"/>
        <end position="31"/>
    </location>
</feature>
<dbReference type="Proteomes" id="UP000293360">
    <property type="component" value="Unassembled WGS sequence"/>
</dbReference>
<protein>
    <recommendedName>
        <fullName evidence="4">Geranylgeranyl pyrophosphate synthetase</fullName>
    </recommendedName>
</protein>